<keyword evidence="1" id="KW-0732">Signal</keyword>
<dbReference type="EMBL" id="CCAG010010751">
    <property type="status" value="NOT_ANNOTATED_CDS"/>
    <property type="molecule type" value="Genomic_DNA"/>
</dbReference>
<reference evidence="2" key="1">
    <citation type="submission" date="2020-05" db="UniProtKB">
        <authorList>
            <consortium name="EnsemblMetazoa"/>
        </authorList>
    </citation>
    <scope>IDENTIFICATION</scope>
    <source>
        <strain evidence="2">Yale</strain>
    </source>
</reference>
<evidence type="ECO:0000313" key="2">
    <source>
        <dbReference type="EnsemblMetazoa" id="GMOY005900-PA"/>
    </source>
</evidence>
<keyword evidence="3" id="KW-1185">Reference proteome</keyword>
<feature type="signal peptide" evidence="1">
    <location>
        <begin position="1"/>
        <end position="20"/>
    </location>
</feature>
<dbReference type="EnsemblMetazoa" id="GMOY005900-RA">
    <property type="protein sequence ID" value="GMOY005900-PA"/>
    <property type="gene ID" value="GMOY005900"/>
</dbReference>
<evidence type="ECO:0000313" key="3">
    <source>
        <dbReference type="Proteomes" id="UP000092444"/>
    </source>
</evidence>
<name>A0A1B0FPR4_GLOMM</name>
<proteinExistence type="predicted"/>
<dbReference type="AlphaFoldDB" id="A0A1B0FPR4"/>
<dbReference type="VEuPathDB" id="VectorBase:GMOY005900"/>
<feature type="chain" id="PRO_5008407814" evidence="1">
    <location>
        <begin position="21"/>
        <end position="220"/>
    </location>
</feature>
<dbReference type="STRING" id="37546.A0A1B0FPR4"/>
<accession>A0A1B0FPR4</accession>
<protein>
    <submittedName>
        <fullName evidence="2">Uncharacterized protein</fullName>
    </submittedName>
</protein>
<organism evidence="2 3">
    <name type="scientific">Glossina morsitans morsitans</name>
    <name type="common">Savannah tsetse fly</name>
    <dbReference type="NCBI Taxonomy" id="37546"/>
    <lineage>
        <taxon>Eukaryota</taxon>
        <taxon>Metazoa</taxon>
        <taxon>Ecdysozoa</taxon>
        <taxon>Arthropoda</taxon>
        <taxon>Hexapoda</taxon>
        <taxon>Insecta</taxon>
        <taxon>Pterygota</taxon>
        <taxon>Neoptera</taxon>
        <taxon>Endopterygota</taxon>
        <taxon>Diptera</taxon>
        <taxon>Brachycera</taxon>
        <taxon>Muscomorpha</taxon>
        <taxon>Hippoboscoidea</taxon>
        <taxon>Glossinidae</taxon>
        <taxon>Glossina</taxon>
    </lineage>
</organism>
<evidence type="ECO:0000256" key="1">
    <source>
        <dbReference type="SAM" id="SignalP"/>
    </source>
</evidence>
<sequence>MKLISGLWTLCVMTITLVSANECALDTECVPIAECALIRDRFDLIENKPYCNFDRHGTHVCCVKSANECARDADCVPIADCPYIRDRFDLIENKPYCSLDRHGTHVCCVKPKQIYTQPQDVDLRIPRAFSSDCRSYDSLPRLCYEPIVGGIKATPKELPFLLCIAKNTFKQPLIVFVPPPPVGKITQVLPMKYPIPPGDDNEFREFLTAAWVSASYNEKY</sequence>
<dbReference type="Proteomes" id="UP000092444">
    <property type="component" value="Unassembled WGS sequence"/>
</dbReference>